<dbReference type="EMBL" id="BGPR01020419">
    <property type="protein sequence ID" value="GBN84608.1"/>
    <property type="molecule type" value="Genomic_DNA"/>
</dbReference>
<evidence type="ECO:0000313" key="2">
    <source>
        <dbReference type="EMBL" id="GBN84666.1"/>
    </source>
</evidence>
<reference evidence="1 3" key="1">
    <citation type="journal article" date="2019" name="Sci. Rep.">
        <title>Orb-weaving spider Araneus ventricosus genome elucidates the spidroin gene catalogue.</title>
        <authorList>
            <person name="Kono N."/>
            <person name="Nakamura H."/>
            <person name="Ohtoshi R."/>
            <person name="Moran D.A.P."/>
            <person name="Shinohara A."/>
            <person name="Yoshida Y."/>
            <person name="Fujiwara M."/>
            <person name="Mori M."/>
            <person name="Tomita M."/>
            <person name="Arakawa K."/>
        </authorList>
    </citation>
    <scope>NUCLEOTIDE SEQUENCE [LARGE SCALE GENOMIC DNA]</scope>
</reference>
<proteinExistence type="predicted"/>
<evidence type="ECO:0000313" key="1">
    <source>
        <dbReference type="EMBL" id="GBN84608.1"/>
    </source>
</evidence>
<evidence type="ECO:0000313" key="3">
    <source>
        <dbReference type="Proteomes" id="UP000499080"/>
    </source>
</evidence>
<dbReference type="EMBL" id="BGPR01020439">
    <property type="protein sequence ID" value="GBN84666.1"/>
    <property type="molecule type" value="Genomic_DNA"/>
</dbReference>
<accession>A0A4Y2S8M9</accession>
<sequence>MAYLIIWPLFLKLPSLNPEPYIYYQIYQFNHTINNPSSISSAKFNTPSKIASTIKKINVKKDIGPDDDPNKVLKLFIVNAIYVTNLQQIPYDKSLPK</sequence>
<organism evidence="1 3">
    <name type="scientific">Araneus ventricosus</name>
    <name type="common">Orbweaver spider</name>
    <name type="synonym">Epeira ventricosa</name>
    <dbReference type="NCBI Taxonomy" id="182803"/>
    <lineage>
        <taxon>Eukaryota</taxon>
        <taxon>Metazoa</taxon>
        <taxon>Ecdysozoa</taxon>
        <taxon>Arthropoda</taxon>
        <taxon>Chelicerata</taxon>
        <taxon>Arachnida</taxon>
        <taxon>Araneae</taxon>
        <taxon>Araneomorphae</taxon>
        <taxon>Entelegynae</taxon>
        <taxon>Araneoidea</taxon>
        <taxon>Araneidae</taxon>
        <taxon>Araneus</taxon>
    </lineage>
</organism>
<keyword evidence="3" id="KW-1185">Reference proteome</keyword>
<dbReference type="AlphaFoldDB" id="A0A4Y2S8M9"/>
<dbReference type="Proteomes" id="UP000499080">
    <property type="component" value="Unassembled WGS sequence"/>
</dbReference>
<name>A0A4Y2S8M9_ARAVE</name>
<comment type="caution">
    <text evidence="1">The sequence shown here is derived from an EMBL/GenBank/DDBJ whole genome shotgun (WGS) entry which is preliminary data.</text>
</comment>
<protein>
    <submittedName>
        <fullName evidence="1">Uncharacterized protein</fullName>
    </submittedName>
</protein>
<gene>
    <name evidence="2" type="ORF">AVEN_256259_1</name>
    <name evidence="1" type="ORF">AVEN_72203_1</name>
</gene>